<protein>
    <submittedName>
        <fullName evidence="1">CLUMA_CG010156, isoform A</fullName>
    </submittedName>
</protein>
<reference evidence="1 2" key="1">
    <citation type="submission" date="2015-04" db="EMBL/GenBank/DDBJ databases">
        <authorList>
            <person name="Syromyatnikov M.Y."/>
            <person name="Popov V.N."/>
        </authorList>
    </citation>
    <scope>NUCLEOTIDE SEQUENCE [LARGE SCALE GENOMIC DNA]</scope>
</reference>
<organism evidence="1 2">
    <name type="scientific">Clunio marinus</name>
    <dbReference type="NCBI Taxonomy" id="568069"/>
    <lineage>
        <taxon>Eukaryota</taxon>
        <taxon>Metazoa</taxon>
        <taxon>Ecdysozoa</taxon>
        <taxon>Arthropoda</taxon>
        <taxon>Hexapoda</taxon>
        <taxon>Insecta</taxon>
        <taxon>Pterygota</taxon>
        <taxon>Neoptera</taxon>
        <taxon>Endopterygota</taxon>
        <taxon>Diptera</taxon>
        <taxon>Nematocera</taxon>
        <taxon>Chironomoidea</taxon>
        <taxon>Chironomidae</taxon>
        <taxon>Clunio</taxon>
    </lineage>
</organism>
<evidence type="ECO:0000313" key="2">
    <source>
        <dbReference type="Proteomes" id="UP000183832"/>
    </source>
</evidence>
<gene>
    <name evidence="1" type="ORF">CLUMA_CG010156</name>
</gene>
<accession>A0A1J1I8C9</accession>
<name>A0A1J1I8C9_9DIPT</name>
<evidence type="ECO:0000313" key="1">
    <source>
        <dbReference type="EMBL" id="CRK96543.1"/>
    </source>
</evidence>
<proteinExistence type="predicted"/>
<dbReference type="EMBL" id="CVRI01000044">
    <property type="protein sequence ID" value="CRK96543.1"/>
    <property type="molecule type" value="Genomic_DNA"/>
</dbReference>
<dbReference type="Proteomes" id="UP000183832">
    <property type="component" value="Unassembled WGS sequence"/>
</dbReference>
<dbReference type="AlphaFoldDB" id="A0A1J1I8C9"/>
<keyword evidence="2" id="KW-1185">Reference proteome</keyword>
<sequence>MKCFAIFICNDDSDNDDDMKSDKFENNEEGMLMTFLFLQTHRDLNLKIFFLRNGNVGVKE</sequence>